<evidence type="ECO:0000313" key="2">
    <source>
        <dbReference type="Proteomes" id="UP000536909"/>
    </source>
</evidence>
<dbReference type="PANTHER" id="PTHR43857:SF1">
    <property type="entry name" value="YJGH FAMILY PROTEIN"/>
    <property type="match status" value="1"/>
</dbReference>
<sequence>MTPQPLQPPGWAQPRGFANGMAARGTLVFTAGMIGWNARQEFETDDFVEQVRQALCNVLAVVQAAGGEARHLVRLTWFITDRDAYLANQQRLGAAYREVLGRHYPAMSVIAVTALMESRALVEIEGTAVIPAPDGQP</sequence>
<accession>A0ABR6MUX6</accession>
<organism evidence="1 2">
    <name type="scientific">Deinococcus metallilatus</name>
    <dbReference type="NCBI Taxonomy" id="1211322"/>
    <lineage>
        <taxon>Bacteria</taxon>
        <taxon>Thermotogati</taxon>
        <taxon>Deinococcota</taxon>
        <taxon>Deinococci</taxon>
        <taxon>Deinococcales</taxon>
        <taxon>Deinococcaceae</taxon>
        <taxon>Deinococcus</taxon>
    </lineage>
</organism>
<reference evidence="1 2" key="1">
    <citation type="submission" date="2020-08" db="EMBL/GenBank/DDBJ databases">
        <title>Genomic Encyclopedia of Type Strains, Phase IV (KMG-IV): sequencing the most valuable type-strain genomes for metagenomic binning, comparative biology and taxonomic classification.</title>
        <authorList>
            <person name="Goeker M."/>
        </authorList>
    </citation>
    <scope>NUCLEOTIDE SEQUENCE [LARGE SCALE GENOMIC DNA]</scope>
    <source>
        <strain evidence="1 2">DSM 105434</strain>
    </source>
</reference>
<protein>
    <submittedName>
        <fullName evidence="1">Enamine deaminase RidA (YjgF/YER057c/UK114 family)</fullName>
    </submittedName>
</protein>
<dbReference type="RefSeq" id="WP_146719874.1">
    <property type="nucleotide sequence ID" value="NZ_BSUI01000005.1"/>
</dbReference>
<dbReference type="PANTHER" id="PTHR43857">
    <property type="entry name" value="BLR7761 PROTEIN"/>
    <property type="match status" value="1"/>
</dbReference>
<comment type="caution">
    <text evidence="1">The sequence shown here is derived from an EMBL/GenBank/DDBJ whole genome shotgun (WGS) entry which is preliminary data.</text>
</comment>
<name>A0ABR6MUX6_9DEIO</name>
<keyword evidence="2" id="KW-1185">Reference proteome</keyword>
<dbReference type="InterPro" id="IPR035959">
    <property type="entry name" value="RutC-like_sf"/>
</dbReference>
<dbReference type="Gene3D" id="3.30.1330.40">
    <property type="entry name" value="RutC-like"/>
    <property type="match status" value="1"/>
</dbReference>
<dbReference type="SUPFAM" id="SSF55298">
    <property type="entry name" value="YjgF-like"/>
    <property type="match status" value="1"/>
</dbReference>
<dbReference type="CDD" id="cd00448">
    <property type="entry name" value="YjgF_YER057c_UK114_family"/>
    <property type="match status" value="1"/>
</dbReference>
<dbReference type="EMBL" id="JACHFV010000008">
    <property type="protein sequence ID" value="MBB5295747.1"/>
    <property type="molecule type" value="Genomic_DNA"/>
</dbReference>
<proteinExistence type="predicted"/>
<gene>
    <name evidence="1" type="ORF">HNQ10_002586</name>
</gene>
<dbReference type="InterPro" id="IPR006175">
    <property type="entry name" value="YjgF/YER057c/UK114"/>
</dbReference>
<dbReference type="Pfam" id="PF01042">
    <property type="entry name" value="Ribonuc_L-PSP"/>
    <property type="match status" value="1"/>
</dbReference>
<dbReference type="Proteomes" id="UP000536909">
    <property type="component" value="Unassembled WGS sequence"/>
</dbReference>
<evidence type="ECO:0000313" key="1">
    <source>
        <dbReference type="EMBL" id="MBB5295747.1"/>
    </source>
</evidence>